<evidence type="ECO:0000313" key="10">
    <source>
        <dbReference type="EMBL" id="KAJ4462168.1"/>
    </source>
</evidence>
<feature type="transmembrane region" description="Helical" evidence="8">
    <location>
        <begin position="70"/>
        <end position="94"/>
    </location>
</feature>
<feature type="transmembrane region" description="Helical" evidence="8">
    <location>
        <begin position="335"/>
        <end position="359"/>
    </location>
</feature>
<evidence type="ECO:0000256" key="1">
    <source>
        <dbReference type="ARBA" id="ARBA00004651"/>
    </source>
</evidence>
<comment type="subcellular location">
    <subcellularLocation>
        <location evidence="1">Cell membrane</location>
        <topology evidence="1">Multi-pass membrane protein</topology>
    </subcellularLocation>
</comment>
<evidence type="ECO:0000256" key="5">
    <source>
        <dbReference type="ARBA" id="ARBA00022989"/>
    </source>
</evidence>
<feature type="transmembrane region" description="Helical" evidence="8">
    <location>
        <begin position="12"/>
        <end position="29"/>
    </location>
</feature>
<feature type="region of interest" description="Disordered" evidence="7">
    <location>
        <begin position="231"/>
        <end position="251"/>
    </location>
</feature>
<dbReference type="Proteomes" id="UP001141327">
    <property type="component" value="Unassembled WGS sequence"/>
</dbReference>
<dbReference type="InterPro" id="IPR004680">
    <property type="entry name" value="Cit_transptr-like_dom"/>
</dbReference>
<proteinExistence type="predicted"/>
<feature type="transmembrane region" description="Helical" evidence="8">
    <location>
        <begin position="151"/>
        <end position="177"/>
    </location>
</feature>
<feature type="transmembrane region" description="Helical" evidence="8">
    <location>
        <begin position="41"/>
        <end position="58"/>
    </location>
</feature>
<sequence length="444" mass="48027">MALHWELPRRIAPWVSIPIYFGMMILYAYPSMKFISNYGRPAFGLCGAVLMIFLGVLLPEDAVSMVDGDLVIQVIAMGIFVAFLDACGIIESAVQQIRALFLHRRPLVAYLMFCGIAFCVCAFISPLYAAILLTPVVCRFCQSMNFPLTPYLVAFTLCANASSILFPFSGSLAGAVFQCRGCSPGATGLGWLDFLKLFPATLILIAACVGGMLLAFRKRLGDRTDMELADLSPADSSLPPPPPEEPNPSNLRRRIVTPKSLKVATTVLLAVALLGRLVGLHTAWTLFVCAGLLLYFFFDRSDSFLLNVDWLLILTGSMWQIMWGAVASSGVMSTFWSAVGLTSLDSAGAVCLFVVYLVVSCHLVGPPRTVLTTLTLVGSFPTLSRAHLLILYVCTASCCATQLSTNNNLFIAVRAKPSQAPSWAPKAQSHSIPAGITRSPFTNN</sequence>
<keyword evidence="3" id="KW-1003">Cell membrane</keyword>
<dbReference type="PANTHER" id="PTHR43302">
    <property type="entry name" value="TRANSPORTER ARSB-RELATED"/>
    <property type="match status" value="1"/>
</dbReference>
<feature type="transmembrane region" description="Helical" evidence="8">
    <location>
        <begin position="304"/>
        <end position="323"/>
    </location>
</feature>
<evidence type="ECO:0000256" key="4">
    <source>
        <dbReference type="ARBA" id="ARBA00022692"/>
    </source>
</evidence>
<keyword evidence="5 8" id="KW-1133">Transmembrane helix</keyword>
<evidence type="ECO:0000256" key="2">
    <source>
        <dbReference type="ARBA" id="ARBA00022448"/>
    </source>
</evidence>
<feature type="region of interest" description="Disordered" evidence="7">
    <location>
        <begin position="422"/>
        <end position="444"/>
    </location>
</feature>
<comment type="caution">
    <text evidence="10">The sequence shown here is derived from an EMBL/GenBank/DDBJ whole genome shotgun (WGS) entry which is preliminary data.</text>
</comment>
<dbReference type="Pfam" id="PF03600">
    <property type="entry name" value="CitMHS"/>
    <property type="match status" value="1"/>
</dbReference>
<evidence type="ECO:0000256" key="6">
    <source>
        <dbReference type="ARBA" id="ARBA00023136"/>
    </source>
</evidence>
<evidence type="ECO:0000313" key="11">
    <source>
        <dbReference type="Proteomes" id="UP001141327"/>
    </source>
</evidence>
<dbReference type="EMBL" id="JAPMOS010000004">
    <property type="protein sequence ID" value="KAJ4462168.1"/>
    <property type="molecule type" value="Genomic_DNA"/>
</dbReference>
<gene>
    <name evidence="10" type="ORF">PAPYR_1351</name>
</gene>
<protein>
    <recommendedName>
        <fullName evidence="9">Citrate transporter-like domain-containing protein</fullName>
    </recommendedName>
</protein>
<evidence type="ECO:0000256" key="3">
    <source>
        <dbReference type="ARBA" id="ARBA00022475"/>
    </source>
</evidence>
<feature type="transmembrane region" description="Helical" evidence="8">
    <location>
        <begin position="267"/>
        <end position="297"/>
    </location>
</feature>
<name>A0ABQ8UUX0_9EUKA</name>
<keyword evidence="2" id="KW-0813">Transport</keyword>
<feature type="transmembrane region" description="Helical" evidence="8">
    <location>
        <begin position="106"/>
        <end position="131"/>
    </location>
</feature>
<keyword evidence="4 8" id="KW-0812">Transmembrane</keyword>
<reference evidence="10" key="1">
    <citation type="journal article" date="2022" name="bioRxiv">
        <title>Genomics of Preaxostyla Flagellates Illuminates Evolutionary Transitions and the Path Towards Mitochondrial Loss.</title>
        <authorList>
            <person name="Novak L.V.F."/>
            <person name="Treitli S.C."/>
            <person name="Pyrih J."/>
            <person name="Halakuc P."/>
            <person name="Pipaliya S.V."/>
            <person name="Vacek V."/>
            <person name="Brzon O."/>
            <person name="Soukal P."/>
            <person name="Eme L."/>
            <person name="Dacks J.B."/>
            <person name="Karnkowska A."/>
            <person name="Elias M."/>
            <person name="Hampl V."/>
        </authorList>
    </citation>
    <scope>NUCLEOTIDE SEQUENCE</scope>
    <source>
        <strain evidence="10">RCP-MX</strain>
    </source>
</reference>
<evidence type="ECO:0000256" key="7">
    <source>
        <dbReference type="SAM" id="MobiDB-lite"/>
    </source>
</evidence>
<dbReference type="PANTHER" id="PTHR43302:SF5">
    <property type="entry name" value="TRANSPORTER ARSB-RELATED"/>
    <property type="match status" value="1"/>
</dbReference>
<organism evidence="10 11">
    <name type="scientific">Paratrimastix pyriformis</name>
    <dbReference type="NCBI Taxonomy" id="342808"/>
    <lineage>
        <taxon>Eukaryota</taxon>
        <taxon>Metamonada</taxon>
        <taxon>Preaxostyla</taxon>
        <taxon>Paratrimastigidae</taxon>
        <taxon>Paratrimastix</taxon>
    </lineage>
</organism>
<evidence type="ECO:0000256" key="8">
    <source>
        <dbReference type="SAM" id="Phobius"/>
    </source>
</evidence>
<feature type="domain" description="Citrate transporter-like" evidence="9">
    <location>
        <begin position="39"/>
        <end position="377"/>
    </location>
</feature>
<accession>A0ABQ8UUX0</accession>
<keyword evidence="11" id="KW-1185">Reference proteome</keyword>
<keyword evidence="6 8" id="KW-0472">Membrane</keyword>
<feature type="transmembrane region" description="Helical" evidence="8">
    <location>
        <begin position="197"/>
        <end position="216"/>
    </location>
</feature>
<evidence type="ECO:0000259" key="9">
    <source>
        <dbReference type="Pfam" id="PF03600"/>
    </source>
</evidence>